<dbReference type="Proteomes" id="UP001138997">
    <property type="component" value="Unassembled WGS sequence"/>
</dbReference>
<comment type="caution">
    <text evidence="2">The sequence shown here is derived from an EMBL/GenBank/DDBJ whole genome shotgun (WGS) entry which is preliminary data.</text>
</comment>
<feature type="transmembrane region" description="Helical" evidence="1">
    <location>
        <begin position="55"/>
        <end position="77"/>
    </location>
</feature>
<keyword evidence="3" id="KW-1185">Reference proteome</keyword>
<keyword evidence="1" id="KW-0812">Transmembrane</keyword>
<dbReference type="AlphaFoldDB" id="A0A9X1SZB4"/>
<evidence type="ECO:0000313" key="3">
    <source>
        <dbReference type="Proteomes" id="UP001138997"/>
    </source>
</evidence>
<protein>
    <submittedName>
        <fullName evidence="2">Uncharacterized protein</fullName>
    </submittedName>
</protein>
<sequence length="179" mass="19283">MADEQLFGPLTRHRDGHEHLDEARARSRLAAYVYGNVLVLGAVIGTVGGEEHSHSWLVILATALSTYAAHIFSHNIGERIGRTRAEHEGHLHEEIRDAVPILSSGVAPALIYAALALHWIDARPAEIVAIVLLVLRLAGTGLVVERLSNRRVSGAALWAGIGFALVGTGIAYVKVIFTH</sequence>
<evidence type="ECO:0000313" key="2">
    <source>
        <dbReference type="EMBL" id="MCD5317275.1"/>
    </source>
</evidence>
<organism evidence="2 3">
    <name type="scientific">Kineosporia babensis</name>
    <dbReference type="NCBI Taxonomy" id="499548"/>
    <lineage>
        <taxon>Bacteria</taxon>
        <taxon>Bacillati</taxon>
        <taxon>Actinomycetota</taxon>
        <taxon>Actinomycetes</taxon>
        <taxon>Kineosporiales</taxon>
        <taxon>Kineosporiaceae</taxon>
        <taxon>Kineosporia</taxon>
    </lineage>
</organism>
<feature type="transmembrane region" description="Helical" evidence="1">
    <location>
        <begin position="98"/>
        <end position="120"/>
    </location>
</feature>
<feature type="transmembrane region" description="Helical" evidence="1">
    <location>
        <begin position="156"/>
        <end position="177"/>
    </location>
</feature>
<name>A0A9X1SZB4_9ACTN</name>
<feature type="transmembrane region" description="Helical" evidence="1">
    <location>
        <begin position="126"/>
        <end position="144"/>
    </location>
</feature>
<keyword evidence="1" id="KW-0472">Membrane</keyword>
<gene>
    <name evidence="2" type="ORF">LR394_40930</name>
</gene>
<keyword evidence="1" id="KW-1133">Transmembrane helix</keyword>
<accession>A0A9X1SZB4</accession>
<dbReference type="RefSeq" id="WP_231450124.1">
    <property type="nucleotide sequence ID" value="NZ_JAJOMB010000061.1"/>
</dbReference>
<evidence type="ECO:0000256" key="1">
    <source>
        <dbReference type="SAM" id="Phobius"/>
    </source>
</evidence>
<proteinExistence type="predicted"/>
<dbReference type="EMBL" id="JAJOMB010000061">
    <property type="protein sequence ID" value="MCD5317275.1"/>
    <property type="molecule type" value="Genomic_DNA"/>
</dbReference>
<feature type="transmembrane region" description="Helical" evidence="1">
    <location>
        <begin position="29"/>
        <end position="49"/>
    </location>
</feature>
<reference evidence="2" key="1">
    <citation type="submission" date="2021-11" db="EMBL/GenBank/DDBJ databases">
        <title>Streptomyces corallinus and Kineosporia corallina sp. nov., two new coral-derived marine actinobacteria.</title>
        <authorList>
            <person name="Buangrab K."/>
            <person name="Sutthacheep M."/>
            <person name="Yeemin T."/>
            <person name="Harunari E."/>
            <person name="Igarashi Y."/>
            <person name="Sripreechasak P."/>
            <person name="Kanchanasin P."/>
            <person name="Tanasupawat S."/>
            <person name="Phongsopitanun W."/>
        </authorList>
    </citation>
    <scope>NUCLEOTIDE SEQUENCE</scope>
    <source>
        <strain evidence="2">JCM 31032</strain>
    </source>
</reference>